<feature type="domain" description="25S rRNA (uridine-N(3))-methyltransferase BMT5-like" evidence="2">
    <location>
        <begin position="60"/>
        <end position="232"/>
    </location>
</feature>
<evidence type="ECO:0000259" key="2">
    <source>
        <dbReference type="Pfam" id="PF10354"/>
    </source>
</evidence>
<feature type="region of interest" description="Disordered" evidence="1">
    <location>
        <begin position="1"/>
        <end position="55"/>
    </location>
</feature>
<feature type="non-terminal residue" evidence="3">
    <location>
        <position position="1"/>
    </location>
</feature>
<dbReference type="GO" id="GO:0070475">
    <property type="term" value="P:rRNA base methylation"/>
    <property type="evidence" value="ECO:0007669"/>
    <property type="project" value="InterPro"/>
</dbReference>
<feature type="region of interest" description="Disordered" evidence="1">
    <location>
        <begin position="270"/>
        <end position="292"/>
    </location>
</feature>
<sequence length="292" mass="31951">QHKAKKQKTGNKPPTLQSTSESHPAGGKTQTQTQPSKRKLQQQQQHSEPTIPFSPSDAILLIGEGDLSFAASLVSHHQCARVTATVLEKDASVLLKKYPHAAANITALATPSSPDNRILYNVDARRLTPFVRKTPGKEPVGVMNRIIFNFPHVGGKSTDVNRQVRANQELLVDFFVRALPSLAPAGSIIVTLFEGEPYTLWNVRDLARHAGLAVEKSFRFQAAAYPGYHHARTLGVVKRKDGEASEAAWKGEERLARSYVFVRKEDIAPPPAVGKKRKAKEAAGEDAGDDNE</sequence>
<dbReference type="GO" id="GO:0005737">
    <property type="term" value="C:cytoplasm"/>
    <property type="evidence" value="ECO:0007669"/>
    <property type="project" value="TreeGrafter"/>
</dbReference>
<dbReference type="PANTHER" id="PTHR11538">
    <property type="entry name" value="PHENYLALANYL-TRNA SYNTHETASE"/>
    <property type="match status" value="1"/>
</dbReference>
<protein>
    <recommendedName>
        <fullName evidence="2">25S rRNA (uridine-N(3))-methyltransferase BMT5-like domain-containing protein</fullName>
    </recommendedName>
</protein>
<keyword evidence="4" id="KW-1185">Reference proteome</keyword>
<feature type="non-terminal residue" evidence="3">
    <location>
        <position position="292"/>
    </location>
</feature>
<dbReference type="InterPro" id="IPR019446">
    <property type="entry name" value="BMT5-like"/>
</dbReference>
<evidence type="ECO:0000313" key="3">
    <source>
        <dbReference type="EMBL" id="KAK0711470.1"/>
    </source>
</evidence>
<name>A0AA40DQ61_9PEZI</name>
<dbReference type="Pfam" id="PF10354">
    <property type="entry name" value="BMT5-like"/>
    <property type="match status" value="1"/>
</dbReference>
<dbReference type="PANTHER" id="PTHR11538:SF26">
    <property type="entry name" value="FERREDOXIN-FOLD ANTICODON-BINDING DOMAIN-CONTAINING PROTEIN 1"/>
    <property type="match status" value="1"/>
</dbReference>
<dbReference type="AlphaFoldDB" id="A0AA40DQ61"/>
<dbReference type="Proteomes" id="UP001172102">
    <property type="component" value="Unassembled WGS sequence"/>
</dbReference>
<accession>A0AA40DQ61</accession>
<proteinExistence type="predicted"/>
<dbReference type="EMBL" id="JAUKUA010000005">
    <property type="protein sequence ID" value="KAK0711470.1"/>
    <property type="molecule type" value="Genomic_DNA"/>
</dbReference>
<evidence type="ECO:0000256" key="1">
    <source>
        <dbReference type="SAM" id="MobiDB-lite"/>
    </source>
</evidence>
<dbReference type="GO" id="GO:0070042">
    <property type="term" value="F:rRNA (uridine-N3-)-methyltransferase activity"/>
    <property type="evidence" value="ECO:0007669"/>
    <property type="project" value="InterPro"/>
</dbReference>
<comment type="caution">
    <text evidence="3">The sequence shown here is derived from an EMBL/GenBank/DDBJ whole genome shotgun (WGS) entry which is preliminary data.</text>
</comment>
<reference evidence="3" key="1">
    <citation type="submission" date="2023-06" db="EMBL/GenBank/DDBJ databases">
        <title>Genome-scale phylogeny and comparative genomics of the fungal order Sordariales.</title>
        <authorList>
            <consortium name="Lawrence Berkeley National Laboratory"/>
            <person name="Hensen N."/>
            <person name="Bonometti L."/>
            <person name="Westerberg I."/>
            <person name="Brannstrom I.O."/>
            <person name="Guillou S."/>
            <person name="Cros-Aarteil S."/>
            <person name="Calhoun S."/>
            <person name="Haridas S."/>
            <person name="Kuo A."/>
            <person name="Mondo S."/>
            <person name="Pangilinan J."/>
            <person name="Riley R."/>
            <person name="Labutti K."/>
            <person name="Andreopoulos B."/>
            <person name="Lipzen A."/>
            <person name="Chen C."/>
            <person name="Yanf M."/>
            <person name="Daum C."/>
            <person name="Ng V."/>
            <person name="Clum A."/>
            <person name="Steindorff A."/>
            <person name="Ohm R."/>
            <person name="Martin F."/>
            <person name="Silar P."/>
            <person name="Natvig D."/>
            <person name="Lalanne C."/>
            <person name="Gautier V."/>
            <person name="Ament-Velasquez S.L."/>
            <person name="Kruys A."/>
            <person name="Hutchinson M.I."/>
            <person name="Powell A.J."/>
            <person name="Barry K."/>
            <person name="Miller A.N."/>
            <person name="Grigoriev I.V."/>
            <person name="Debuchy R."/>
            <person name="Gladieux P."/>
            <person name="Thoren M.H."/>
            <person name="Johannesson H."/>
        </authorList>
    </citation>
    <scope>NUCLEOTIDE SEQUENCE</scope>
    <source>
        <strain evidence="3">SMH4607-1</strain>
    </source>
</reference>
<gene>
    <name evidence="3" type="ORF">B0H67DRAFT_449333</name>
</gene>
<organism evidence="3 4">
    <name type="scientific">Lasiosphaeris hirsuta</name>
    <dbReference type="NCBI Taxonomy" id="260670"/>
    <lineage>
        <taxon>Eukaryota</taxon>
        <taxon>Fungi</taxon>
        <taxon>Dikarya</taxon>
        <taxon>Ascomycota</taxon>
        <taxon>Pezizomycotina</taxon>
        <taxon>Sordariomycetes</taxon>
        <taxon>Sordariomycetidae</taxon>
        <taxon>Sordariales</taxon>
        <taxon>Lasiosphaeriaceae</taxon>
        <taxon>Lasiosphaeris</taxon>
    </lineage>
</organism>
<evidence type="ECO:0000313" key="4">
    <source>
        <dbReference type="Proteomes" id="UP001172102"/>
    </source>
</evidence>
<feature type="compositionally biased region" description="Polar residues" evidence="1">
    <location>
        <begin position="10"/>
        <end position="35"/>
    </location>
</feature>